<name>A0A6J5AHQ6_9BURK</name>
<sequence length="32" mass="3481">MLHGTDRFIAECSDIAADFNMVAVIERGGNIN</sequence>
<accession>A0A6J5AHQ6</accession>
<proteinExistence type="predicted"/>
<protein>
    <submittedName>
        <fullName evidence="1">Uncharacterized protein</fullName>
    </submittedName>
</protein>
<dbReference type="AlphaFoldDB" id="A0A6J5AHQ6"/>
<organism evidence="1 2">
    <name type="scientific">Paraburkholderia rhynchosiae</name>
    <dbReference type="NCBI Taxonomy" id="487049"/>
    <lineage>
        <taxon>Bacteria</taxon>
        <taxon>Pseudomonadati</taxon>
        <taxon>Pseudomonadota</taxon>
        <taxon>Betaproteobacteria</taxon>
        <taxon>Burkholderiales</taxon>
        <taxon>Burkholderiaceae</taxon>
        <taxon>Paraburkholderia</taxon>
    </lineage>
</organism>
<reference evidence="1 2" key="1">
    <citation type="submission" date="2020-04" db="EMBL/GenBank/DDBJ databases">
        <authorList>
            <person name="De Canck E."/>
        </authorList>
    </citation>
    <scope>NUCLEOTIDE SEQUENCE [LARGE SCALE GENOMIC DNA]</scope>
    <source>
        <strain evidence="1 2">LMG 27174</strain>
    </source>
</reference>
<dbReference type="Proteomes" id="UP000494205">
    <property type="component" value="Unassembled WGS sequence"/>
</dbReference>
<evidence type="ECO:0000313" key="2">
    <source>
        <dbReference type="Proteomes" id="UP000494205"/>
    </source>
</evidence>
<dbReference type="EMBL" id="CADIJZ010000006">
    <property type="protein sequence ID" value="CAB3669951.1"/>
    <property type="molecule type" value="Genomic_DNA"/>
</dbReference>
<gene>
    <name evidence="1" type="ORF">LMG27174_02100</name>
</gene>
<evidence type="ECO:0000313" key="1">
    <source>
        <dbReference type="EMBL" id="CAB3669951.1"/>
    </source>
</evidence>